<dbReference type="GO" id="GO:0071973">
    <property type="term" value="P:bacterial-type flagellum-dependent cell motility"/>
    <property type="evidence" value="ECO:0007669"/>
    <property type="project" value="InterPro"/>
</dbReference>
<protein>
    <recommendedName>
        <fullName evidence="2">Flagellar FliJ protein</fullName>
    </recommendedName>
</protein>
<organism evidence="1">
    <name type="scientific">hydrothermal vent metagenome</name>
    <dbReference type="NCBI Taxonomy" id="652676"/>
    <lineage>
        <taxon>unclassified sequences</taxon>
        <taxon>metagenomes</taxon>
        <taxon>ecological metagenomes</taxon>
    </lineage>
</organism>
<dbReference type="GO" id="GO:0009288">
    <property type="term" value="C:bacterial-type flagellum"/>
    <property type="evidence" value="ECO:0007669"/>
    <property type="project" value="InterPro"/>
</dbReference>
<dbReference type="EMBL" id="FPHF01000029">
    <property type="protein sequence ID" value="SFV55086.1"/>
    <property type="molecule type" value="Genomic_DNA"/>
</dbReference>
<gene>
    <name evidence="1" type="ORF">MNB_SM-4-1476</name>
</gene>
<evidence type="ECO:0000313" key="1">
    <source>
        <dbReference type="EMBL" id="SFV55086.1"/>
    </source>
</evidence>
<dbReference type="Pfam" id="PF02050">
    <property type="entry name" value="FliJ"/>
    <property type="match status" value="1"/>
</dbReference>
<proteinExistence type="predicted"/>
<dbReference type="InterPro" id="IPR012823">
    <property type="entry name" value="Flagell_FliJ"/>
</dbReference>
<reference evidence="1" key="1">
    <citation type="submission" date="2016-10" db="EMBL/GenBank/DDBJ databases">
        <authorList>
            <person name="de Groot N.N."/>
        </authorList>
    </citation>
    <scope>NUCLEOTIDE SEQUENCE</scope>
</reference>
<evidence type="ECO:0008006" key="2">
    <source>
        <dbReference type="Google" id="ProtNLM"/>
    </source>
</evidence>
<accession>A0A1W1BNL5</accession>
<dbReference type="AlphaFoldDB" id="A0A1W1BNL5"/>
<sequence length="144" mass="16730">MKTRYTSLVSVKKNIMQKSERVLQSANANLNSALIALELSFKELQNIPSPTSGQISDFLSARTLLDSQRAIIQHNQEWIEFARNEIRNASGQLKLDMVEYEKFNYLELEEIKGILFKRKREEAKELDEIALMTYKKSNITKEVF</sequence>
<name>A0A1W1BNL5_9ZZZZ</name>